<accession>A0AAV5FSD4</accession>
<evidence type="ECO:0000313" key="1">
    <source>
        <dbReference type="EMBL" id="GJN37171.1"/>
    </source>
</evidence>
<name>A0AAV5FSD4_ELECO</name>
<reference evidence="1" key="1">
    <citation type="journal article" date="2018" name="DNA Res.">
        <title>Multiple hybrid de novo genome assembly of finger millet, an orphan allotetraploid crop.</title>
        <authorList>
            <person name="Hatakeyama M."/>
            <person name="Aluri S."/>
            <person name="Balachadran M.T."/>
            <person name="Sivarajan S.R."/>
            <person name="Patrignani A."/>
            <person name="Gruter S."/>
            <person name="Poveda L."/>
            <person name="Shimizu-Inatsugi R."/>
            <person name="Baeten J."/>
            <person name="Francoijs K.J."/>
            <person name="Nataraja K.N."/>
            <person name="Reddy Y.A.N."/>
            <person name="Phadnis S."/>
            <person name="Ravikumar R.L."/>
            <person name="Schlapbach R."/>
            <person name="Sreeman S.M."/>
            <person name="Shimizu K.K."/>
        </authorList>
    </citation>
    <scope>NUCLEOTIDE SEQUENCE</scope>
</reference>
<protein>
    <submittedName>
        <fullName evidence="1">Uncharacterized protein</fullName>
    </submittedName>
</protein>
<proteinExistence type="predicted"/>
<comment type="caution">
    <text evidence="1">The sequence shown here is derived from an EMBL/GenBank/DDBJ whole genome shotgun (WGS) entry which is preliminary data.</text>
</comment>
<gene>
    <name evidence="1" type="primary">gb26098</name>
    <name evidence="1" type="ORF">PR202_gb26098</name>
</gene>
<dbReference type="Proteomes" id="UP001054889">
    <property type="component" value="Unassembled WGS sequence"/>
</dbReference>
<reference evidence="1" key="2">
    <citation type="submission" date="2021-12" db="EMBL/GenBank/DDBJ databases">
        <title>Resequencing data analysis of finger millet.</title>
        <authorList>
            <person name="Hatakeyama M."/>
            <person name="Aluri S."/>
            <person name="Balachadran M.T."/>
            <person name="Sivarajan S.R."/>
            <person name="Poveda L."/>
            <person name="Shimizu-Inatsugi R."/>
            <person name="Schlapbach R."/>
            <person name="Sreeman S.M."/>
            <person name="Shimizu K.K."/>
        </authorList>
    </citation>
    <scope>NUCLEOTIDE SEQUENCE</scope>
</reference>
<dbReference type="AlphaFoldDB" id="A0AAV5FSD4"/>
<sequence length="111" mass="11895">MSRGHGPQVAPPMAYTYAILIDYYDRARHLDLALGFFGRLLSTGMGVDLVTFGNLPSSSAFATQGGQRRPPTCCSARCLSLHVSLMLSCTRGFSNASVMIKRVGGHLSRSG</sequence>
<dbReference type="EMBL" id="BQKI01000093">
    <property type="protein sequence ID" value="GJN37171.1"/>
    <property type="molecule type" value="Genomic_DNA"/>
</dbReference>
<evidence type="ECO:0000313" key="2">
    <source>
        <dbReference type="Proteomes" id="UP001054889"/>
    </source>
</evidence>
<keyword evidence="2" id="KW-1185">Reference proteome</keyword>
<organism evidence="1 2">
    <name type="scientific">Eleusine coracana subsp. coracana</name>
    <dbReference type="NCBI Taxonomy" id="191504"/>
    <lineage>
        <taxon>Eukaryota</taxon>
        <taxon>Viridiplantae</taxon>
        <taxon>Streptophyta</taxon>
        <taxon>Embryophyta</taxon>
        <taxon>Tracheophyta</taxon>
        <taxon>Spermatophyta</taxon>
        <taxon>Magnoliopsida</taxon>
        <taxon>Liliopsida</taxon>
        <taxon>Poales</taxon>
        <taxon>Poaceae</taxon>
        <taxon>PACMAD clade</taxon>
        <taxon>Chloridoideae</taxon>
        <taxon>Cynodonteae</taxon>
        <taxon>Eleusininae</taxon>
        <taxon>Eleusine</taxon>
    </lineage>
</organism>